<feature type="compositionally biased region" description="Polar residues" evidence="1">
    <location>
        <begin position="43"/>
        <end position="66"/>
    </location>
</feature>
<accession>A1CN87</accession>
<dbReference type="Pfam" id="PF04119">
    <property type="entry name" value="HSP9_HSP12"/>
    <property type="match status" value="1"/>
</dbReference>
<evidence type="ECO:0000256" key="1">
    <source>
        <dbReference type="SAM" id="MobiDB-lite"/>
    </source>
</evidence>
<dbReference type="OrthoDB" id="2348401at2759"/>
<feature type="compositionally biased region" description="Basic and acidic residues" evidence="1">
    <location>
        <begin position="1"/>
        <end position="15"/>
    </location>
</feature>
<gene>
    <name evidence="2" type="ORF">ACLA_018120</name>
</gene>
<name>A1CN87_ASPCL</name>
<organism evidence="2 3">
    <name type="scientific">Aspergillus clavatus (strain ATCC 1007 / CBS 513.65 / DSM 816 / NCTC 3887 / NRRL 1 / QM 1276 / 107)</name>
    <dbReference type="NCBI Taxonomy" id="344612"/>
    <lineage>
        <taxon>Eukaryota</taxon>
        <taxon>Fungi</taxon>
        <taxon>Dikarya</taxon>
        <taxon>Ascomycota</taxon>
        <taxon>Pezizomycotina</taxon>
        <taxon>Eurotiomycetes</taxon>
        <taxon>Eurotiomycetidae</taxon>
        <taxon>Eurotiales</taxon>
        <taxon>Aspergillaceae</taxon>
        <taxon>Aspergillus</taxon>
        <taxon>Aspergillus subgen. Fumigati</taxon>
    </lineage>
</organism>
<dbReference type="GeneID" id="4700812"/>
<reference evidence="2 3" key="1">
    <citation type="journal article" date="2008" name="PLoS Genet.">
        <title>Genomic islands in the pathogenic filamentous fungus Aspergillus fumigatus.</title>
        <authorList>
            <person name="Fedorova N.D."/>
            <person name="Khaldi N."/>
            <person name="Joardar V.S."/>
            <person name="Maiti R."/>
            <person name="Amedeo P."/>
            <person name="Anderson M.J."/>
            <person name="Crabtree J."/>
            <person name="Silva J.C."/>
            <person name="Badger J.H."/>
            <person name="Albarraq A."/>
            <person name="Angiuoli S."/>
            <person name="Bussey H."/>
            <person name="Bowyer P."/>
            <person name="Cotty P.J."/>
            <person name="Dyer P.S."/>
            <person name="Egan A."/>
            <person name="Galens K."/>
            <person name="Fraser-Liggett C.M."/>
            <person name="Haas B.J."/>
            <person name="Inman J.M."/>
            <person name="Kent R."/>
            <person name="Lemieux S."/>
            <person name="Malavazi I."/>
            <person name="Orvis J."/>
            <person name="Roemer T."/>
            <person name="Ronning C.M."/>
            <person name="Sundaram J.P."/>
            <person name="Sutton G."/>
            <person name="Turner G."/>
            <person name="Venter J.C."/>
            <person name="White O.R."/>
            <person name="Whitty B.R."/>
            <person name="Youngman P."/>
            <person name="Wolfe K.H."/>
            <person name="Goldman G.H."/>
            <person name="Wortman J.R."/>
            <person name="Jiang B."/>
            <person name="Denning D.W."/>
            <person name="Nierman W.C."/>
        </authorList>
    </citation>
    <scope>NUCLEOTIDE SEQUENCE [LARGE SCALE GENOMIC DNA]</scope>
    <source>
        <strain evidence="3">ATCC 1007 / CBS 513.65 / DSM 816 / NCTC 3887 / NRRL 1</strain>
    </source>
</reference>
<feature type="region of interest" description="Disordered" evidence="1">
    <location>
        <begin position="1"/>
        <end position="88"/>
    </location>
</feature>
<dbReference type="PIRSF" id="PIRSF002590">
    <property type="entry name" value="HSP9/HSP12_fun"/>
    <property type="match status" value="1"/>
</dbReference>
<dbReference type="EMBL" id="DS027059">
    <property type="protein sequence ID" value="EAW07108.1"/>
    <property type="molecule type" value="Genomic_DNA"/>
</dbReference>
<dbReference type="InterPro" id="IPR007250">
    <property type="entry name" value="HSP9_HSP12"/>
</dbReference>
<feature type="compositionally biased region" description="Basic and acidic residues" evidence="1">
    <location>
        <begin position="25"/>
        <end position="38"/>
    </location>
</feature>
<dbReference type="Proteomes" id="UP000006701">
    <property type="component" value="Unassembled WGS sequence"/>
</dbReference>
<keyword evidence="3" id="KW-1185">Reference proteome</keyword>
<dbReference type="STRING" id="344612.A1CN87"/>
<dbReference type="OMA" id="DNQKSYS"/>
<dbReference type="KEGG" id="act:ACLA_018120"/>
<evidence type="ECO:0000313" key="2">
    <source>
        <dbReference type="EMBL" id="EAW07108.1"/>
    </source>
</evidence>
<dbReference type="HOGENOM" id="CLU_102617_2_0_1"/>
<proteinExistence type="predicted"/>
<dbReference type="VEuPathDB" id="FungiDB:ACLA_018120"/>
<dbReference type="AlphaFoldDB" id="A1CN87"/>
<sequence length="88" mass="9588">MSDTGRKDFTTKAQEKMTPNSQKSTMDKMKETVTDASDRMGSGMQSDNQKSYTQQAFDSMRGQTDRAQGGSGETIAQKAKNAMGLGDH</sequence>
<dbReference type="RefSeq" id="XP_001268534.1">
    <property type="nucleotide sequence ID" value="XM_001268533.1"/>
</dbReference>
<evidence type="ECO:0000313" key="3">
    <source>
        <dbReference type="Proteomes" id="UP000006701"/>
    </source>
</evidence>
<keyword evidence="2" id="KW-0346">Stress response</keyword>
<dbReference type="eggNOG" id="ENOG502SDMM">
    <property type="taxonomic scope" value="Eukaryota"/>
</dbReference>
<dbReference type="Gene3D" id="6.10.280.100">
    <property type="match status" value="1"/>
</dbReference>
<protein>
    <submittedName>
        <fullName evidence="2">Heat shock protein Awh11/Hsp9, putative</fullName>
    </submittedName>
</protein>